<dbReference type="EMBL" id="FOKO01000001">
    <property type="protein sequence ID" value="SFB74245.1"/>
    <property type="molecule type" value="Genomic_DNA"/>
</dbReference>
<keyword evidence="1" id="KW-0472">Membrane</keyword>
<evidence type="ECO:0000313" key="2">
    <source>
        <dbReference type="EMBL" id="ANI83961.1"/>
    </source>
</evidence>
<feature type="transmembrane region" description="Helical" evidence="1">
    <location>
        <begin position="53"/>
        <end position="75"/>
    </location>
</feature>
<keyword evidence="1" id="KW-1133">Transmembrane helix</keyword>
<dbReference type="EMBL" id="CP014007">
    <property type="protein sequence ID" value="ANI83961.1"/>
    <property type="molecule type" value="Genomic_DNA"/>
</dbReference>
<gene>
    <name evidence="2" type="ORF">AWR26_18080</name>
    <name evidence="3" type="ORF">SAMN05216286_0611</name>
</gene>
<feature type="transmembrane region" description="Helical" evidence="1">
    <location>
        <begin position="6"/>
        <end position="24"/>
    </location>
</feature>
<keyword evidence="4" id="KW-1185">Reference proteome</keyword>
<evidence type="ECO:0000313" key="5">
    <source>
        <dbReference type="Proteomes" id="UP000182314"/>
    </source>
</evidence>
<dbReference type="AlphaFoldDB" id="A0AA94H0D0"/>
<dbReference type="RefSeq" id="WP_064567921.1">
    <property type="nucleotide sequence ID" value="NZ_CP014007.2"/>
</dbReference>
<dbReference type="Proteomes" id="UP000182314">
    <property type="component" value="Unassembled WGS sequence"/>
</dbReference>
<organism evidence="3 5">
    <name type="scientific">Kosakonia oryzae</name>
    <dbReference type="NCBI Taxonomy" id="497725"/>
    <lineage>
        <taxon>Bacteria</taxon>
        <taxon>Pseudomonadati</taxon>
        <taxon>Pseudomonadota</taxon>
        <taxon>Gammaproteobacteria</taxon>
        <taxon>Enterobacterales</taxon>
        <taxon>Enterobacteriaceae</taxon>
        <taxon>Kosakonia</taxon>
    </lineage>
</organism>
<evidence type="ECO:0000313" key="3">
    <source>
        <dbReference type="EMBL" id="SFB74245.1"/>
    </source>
</evidence>
<dbReference type="Pfam" id="PF13630">
    <property type="entry name" value="SdpI"/>
    <property type="match status" value="1"/>
</dbReference>
<protein>
    <submittedName>
        <fullName evidence="2">SdpI family protein</fullName>
    </submittedName>
    <submittedName>
        <fullName evidence="3">SdpI/YhfL protein family protein</fullName>
    </submittedName>
</protein>
<reference evidence="2 4" key="2">
    <citation type="submission" date="2021-03" db="EMBL/GenBank/DDBJ databases">
        <authorList>
            <person name="Li Y."/>
            <person name="Li S."/>
            <person name="Chen M."/>
            <person name="Peng G."/>
            <person name="Tan Z."/>
            <person name="An Q."/>
        </authorList>
    </citation>
    <scope>NUCLEOTIDE SEQUENCE [LARGE SCALE GENOMIC DNA]</scope>
    <source>
        <strain evidence="2 4">Ola 51</strain>
    </source>
</reference>
<accession>A0AA94H0D0</accession>
<keyword evidence="1" id="KW-0812">Transmembrane</keyword>
<name>A0AA94H0D0_9ENTR</name>
<sequence>MNETFVYLSIGCLVLMALAIPLAWQRIKPNRFYGVRTTLTLRDEAAWYRANRVFGVAMLLCGAAFFLLSALLGNWREKGSPAISVVLFLMAVSVPALAALVTNKGGEAR</sequence>
<feature type="transmembrane region" description="Helical" evidence="1">
    <location>
        <begin position="81"/>
        <end position="101"/>
    </location>
</feature>
<evidence type="ECO:0000313" key="4">
    <source>
        <dbReference type="Proteomes" id="UP000078227"/>
    </source>
</evidence>
<evidence type="ECO:0000256" key="1">
    <source>
        <dbReference type="SAM" id="Phobius"/>
    </source>
</evidence>
<proteinExistence type="predicted"/>
<dbReference type="KEGG" id="kor:AWR26_18080"/>
<dbReference type="InterPro" id="IPR025962">
    <property type="entry name" value="SdpI/YhfL"/>
</dbReference>
<reference evidence="3 5" key="1">
    <citation type="submission" date="2016-10" db="EMBL/GenBank/DDBJ databases">
        <authorList>
            <person name="Varghese N."/>
            <person name="Submissions S."/>
        </authorList>
    </citation>
    <scope>NUCLEOTIDE SEQUENCE [LARGE SCALE GENOMIC DNA]</scope>
    <source>
        <strain evidence="3 5">CGMCC 1.7012</strain>
    </source>
</reference>
<dbReference type="Proteomes" id="UP000078227">
    <property type="component" value="Chromosome"/>
</dbReference>